<name>A0A841HRM2_9GAMM</name>
<protein>
    <submittedName>
        <fullName evidence="3">Tryptophan halogenase</fullName>
        <ecNumber evidence="3">1.14.19.9</ecNumber>
    </submittedName>
</protein>
<keyword evidence="3" id="KW-0560">Oxidoreductase</keyword>
<dbReference type="RefSeq" id="WP_184334264.1">
    <property type="nucleotide sequence ID" value="NZ_JACHHZ010000004.1"/>
</dbReference>
<feature type="binding site" evidence="2">
    <location>
        <position position="84"/>
    </location>
    <ligand>
        <name>7-chloro-L-tryptophan</name>
        <dbReference type="ChEBI" id="CHEBI:58713"/>
    </ligand>
</feature>
<dbReference type="EC" id="1.14.19.9" evidence="3"/>
<dbReference type="InterPro" id="IPR036188">
    <property type="entry name" value="FAD/NAD-bd_sf"/>
</dbReference>
<comment type="caution">
    <text evidence="3">The sequence shown here is derived from an EMBL/GenBank/DDBJ whole genome shotgun (WGS) entry which is preliminary data.</text>
</comment>
<dbReference type="GO" id="GO:0004497">
    <property type="term" value="F:monooxygenase activity"/>
    <property type="evidence" value="ECO:0007669"/>
    <property type="project" value="InterPro"/>
</dbReference>
<feature type="binding site" evidence="2">
    <location>
        <position position="352"/>
    </location>
    <ligand>
        <name>FAD</name>
        <dbReference type="ChEBI" id="CHEBI:57692"/>
    </ligand>
</feature>
<reference evidence="3 4" key="1">
    <citation type="submission" date="2020-08" db="EMBL/GenBank/DDBJ databases">
        <title>Genomic Encyclopedia of Type Strains, Phase IV (KMG-IV): sequencing the most valuable type-strain genomes for metagenomic binning, comparative biology and taxonomic classification.</title>
        <authorList>
            <person name="Goeker M."/>
        </authorList>
    </citation>
    <scope>NUCLEOTIDE SEQUENCE [LARGE SCALE GENOMIC DNA]</scope>
    <source>
        <strain evidence="3 4">DSM 26723</strain>
    </source>
</reference>
<dbReference type="GO" id="GO:0000166">
    <property type="term" value="F:nucleotide binding"/>
    <property type="evidence" value="ECO:0007669"/>
    <property type="project" value="UniProtKB-KW"/>
</dbReference>
<keyword evidence="2" id="KW-0285">Flavoprotein</keyword>
<organism evidence="3 4">
    <name type="scientific">Povalibacter uvarum</name>
    <dbReference type="NCBI Taxonomy" id="732238"/>
    <lineage>
        <taxon>Bacteria</taxon>
        <taxon>Pseudomonadati</taxon>
        <taxon>Pseudomonadota</taxon>
        <taxon>Gammaproteobacteria</taxon>
        <taxon>Steroidobacterales</taxon>
        <taxon>Steroidobacteraceae</taxon>
        <taxon>Povalibacter</taxon>
    </lineage>
</organism>
<evidence type="ECO:0000256" key="1">
    <source>
        <dbReference type="PIRSR" id="PIRSR011396-1"/>
    </source>
</evidence>
<proteinExistence type="predicted"/>
<dbReference type="EMBL" id="JACHHZ010000004">
    <property type="protein sequence ID" value="MBB6094870.1"/>
    <property type="molecule type" value="Genomic_DNA"/>
</dbReference>
<feature type="binding site" evidence="2">
    <location>
        <position position="191"/>
    </location>
    <ligand>
        <name>FAD</name>
        <dbReference type="ChEBI" id="CHEBI:57692"/>
    </ligand>
</feature>
<dbReference type="AlphaFoldDB" id="A0A841HRM2"/>
<sequence length="509" mass="57434">MSDNRIRRIVIVGGGTAGWMSAAVLARFARVPGSALDTEIELIESEQIPTVGVGEATVPTIRVLNAVLGFDERDFISKTQGAIKLGIEFRDWIHPGSRHSHFFGDFGASIEGVSPHHHWLKLRQLGDPTSIYDYCLPAVAGRMLRFVPPAPDHAGEASAYKYAYHFDAGLYAQYLRAFAQSRGVNRREGKVVNVELRGEDGFIKALVLEGGQRVEADFFIDCSGFRGLLIEEALRTGYVDWSNWLPCDRAVAAPSQSGGDFTPYTASTAQKAGWQWRIPLQHRVGNGYVYCSRYISDDEAAATLLVNMDGKPIIEPRVLRFVAGHRRKIWNRNCLAVGLSGGFMEPLESTSILLIQTCIARLIEMFPDRTFDPAMIDEYNRISLNEFERIRDFIILHYHATQRDDAPLWQYVRNMPIPETLQHKIDVFRSCGRVALLSEESFLEPSWVSIFVGQGIIPRRYDPIVDAIDVEKLRRGMQQRRERIRKIAEAMPTLREFVSRHWPAAAARA</sequence>
<evidence type="ECO:0000313" key="4">
    <source>
        <dbReference type="Proteomes" id="UP000588068"/>
    </source>
</evidence>
<keyword evidence="2" id="KW-0547">Nucleotide-binding</keyword>
<feature type="binding site" evidence="2">
    <location>
        <begin position="14"/>
        <end position="17"/>
    </location>
    <ligand>
        <name>FAD</name>
        <dbReference type="ChEBI" id="CHEBI:57692"/>
    </ligand>
</feature>
<feature type="binding site" evidence="2">
    <location>
        <position position="339"/>
    </location>
    <ligand>
        <name>FAD</name>
        <dbReference type="ChEBI" id="CHEBI:57692"/>
    </ligand>
</feature>
<dbReference type="InterPro" id="IPR033856">
    <property type="entry name" value="Trp_halogen"/>
</dbReference>
<keyword evidence="2" id="KW-0274">FAD</keyword>
<dbReference type="Proteomes" id="UP000588068">
    <property type="component" value="Unassembled WGS sequence"/>
</dbReference>
<accession>A0A841HRM2</accession>
<dbReference type="InterPro" id="IPR006905">
    <property type="entry name" value="Flavin_halogenase"/>
</dbReference>
<feature type="binding site" evidence="2">
    <location>
        <position position="348"/>
    </location>
    <ligand>
        <name>L-tryptophan</name>
        <dbReference type="ChEBI" id="CHEBI:57912"/>
    </ligand>
</feature>
<evidence type="ECO:0000313" key="3">
    <source>
        <dbReference type="EMBL" id="MBB6094870.1"/>
    </source>
</evidence>
<dbReference type="SUPFAM" id="SSF51905">
    <property type="entry name" value="FAD/NAD(P)-binding domain"/>
    <property type="match status" value="1"/>
</dbReference>
<dbReference type="PANTHER" id="PTHR43747:SF4">
    <property type="entry name" value="FLAVIN-DEPENDENT TRYPTOPHAN HALOGENASE"/>
    <property type="match status" value="1"/>
</dbReference>
<dbReference type="PANTHER" id="PTHR43747">
    <property type="entry name" value="FAD-BINDING PROTEIN"/>
    <property type="match status" value="1"/>
</dbReference>
<keyword evidence="4" id="KW-1185">Reference proteome</keyword>
<dbReference type="Pfam" id="PF04820">
    <property type="entry name" value="Trp_halogenase"/>
    <property type="match status" value="1"/>
</dbReference>
<gene>
    <name evidence="3" type="ORF">HNQ60_003757</name>
</gene>
<dbReference type="Gene3D" id="3.50.50.60">
    <property type="entry name" value="FAD/NAD(P)-binding domain"/>
    <property type="match status" value="1"/>
</dbReference>
<dbReference type="PIRSF" id="PIRSF011396">
    <property type="entry name" value="Trp_halogenase"/>
    <property type="match status" value="1"/>
</dbReference>
<dbReference type="InterPro" id="IPR050816">
    <property type="entry name" value="Flavin-dep_Halogenase_NPB"/>
</dbReference>
<evidence type="ECO:0000256" key="2">
    <source>
        <dbReference type="PIRSR" id="PIRSR011396-2"/>
    </source>
</evidence>
<feature type="active site" evidence="1">
    <location>
        <position position="84"/>
    </location>
</feature>